<proteinExistence type="predicted"/>
<protein>
    <submittedName>
        <fullName evidence="1">Uncharacterized protein</fullName>
    </submittedName>
</protein>
<dbReference type="Proteomes" id="UP001163603">
    <property type="component" value="Chromosome 10"/>
</dbReference>
<comment type="caution">
    <text evidence="1">The sequence shown here is derived from an EMBL/GenBank/DDBJ whole genome shotgun (WGS) entry which is preliminary data.</text>
</comment>
<organism evidence="1 2">
    <name type="scientific">Pistacia integerrima</name>
    <dbReference type="NCBI Taxonomy" id="434235"/>
    <lineage>
        <taxon>Eukaryota</taxon>
        <taxon>Viridiplantae</taxon>
        <taxon>Streptophyta</taxon>
        <taxon>Embryophyta</taxon>
        <taxon>Tracheophyta</taxon>
        <taxon>Spermatophyta</taxon>
        <taxon>Magnoliopsida</taxon>
        <taxon>eudicotyledons</taxon>
        <taxon>Gunneridae</taxon>
        <taxon>Pentapetalae</taxon>
        <taxon>rosids</taxon>
        <taxon>malvids</taxon>
        <taxon>Sapindales</taxon>
        <taxon>Anacardiaceae</taxon>
        <taxon>Pistacia</taxon>
    </lineage>
</organism>
<accession>A0ACC0XXA0</accession>
<sequence>MKQPHRIISLALSISVIIILIILISCSVQVNATRPINHRLSLTSFTKLNMARAYSGPSKRGIGHK</sequence>
<reference evidence="2" key="1">
    <citation type="journal article" date="2023" name="G3 (Bethesda)">
        <title>Genome assembly and association tests identify interacting loci associated with vigor, precocity, and sex in interspecific pistachio rootstocks.</title>
        <authorList>
            <person name="Palmer W."/>
            <person name="Jacygrad E."/>
            <person name="Sagayaradj S."/>
            <person name="Cavanaugh K."/>
            <person name="Han R."/>
            <person name="Bertier L."/>
            <person name="Beede B."/>
            <person name="Kafkas S."/>
            <person name="Golino D."/>
            <person name="Preece J."/>
            <person name="Michelmore R."/>
        </authorList>
    </citation>
    <scope>NUCLEOTIDE SEQUENCE [LARGE SCALE GENOMIC DNA]</scope>
</reference>
<gene>
    <name evidence="1" type="ORF">Pint_08704</name>
</gene>
<name>A0ACC0XXA0_9ROSI</name>
<dbReference type="EMBL" id="CM047745">
    <property type="protein sequence ID" value="KAJ0026122.1"/>
    <property type="molecule type" value="Genomic_DNA"/>
</dbReference>
<evidence type="ECO:0000313" key="1">
    <source>
        <dbReference type="EMBL" id="KAJ0026122.1"/>
    </source>
</evidence>
<evidence type="ECO:0000313" key="2">
    <source>
        <dbReference type="Proteomes" id="UP001163603"/>
    </source>
</evidence>
<keyword evidence="2" id="KW-1185">Reference proteome</keyword>